<comment type="caution">
    <text evidence="1">The sequence shown here is derived from an EMBL/GenBank/DDBJ whole genome shotgun (WGS) entry which is preliminary data.</text>
</comment>
<dbReference type="Proteomes" id="UP000006322">
    <property type="component" value="Unassembled WGS sequence"/>
</dbReference>
<organism evidence="1 2">
    <name type="scientific">Paraglaciecola polaris LMG 21857</name>
    <dbReference type="NCBI Taxonomy" id="1129793"/>
    <lineage>
        <taxon>Bacteria</taxon>
        <taxon>Pseudomonadati</taxon>
        <taxon>Pseudomonadota</taxon>
        <taxon>Gammaproteobacteria</taxon>
        <taxon>Alteromonadales</taxon>
        <taxon>Alteromonadaceae</taxon>
        <taxon>Paraglaciecola</taxon>
    </lineage>
</organism>
<dbReference type="EMBL" id="BAER01000129">
    <property type="protein sequence ID" value="GAC35342.1"/>
    <property type="molecule type" value="Genomic_DNA"/>
</dbReference>
<dbReference type="AlphaFoldDB" id="K6ZYT0"/>
<keyword evidence="2" id="KW-1185">Reference proteome</keyword>
<evidence type="ECO:0000313" key="1">
    <source>
        <dbReference type="EMBL" id="GAC35342.1"/>
    </source>
</evidence>
<proteinExistence type="predicted"/>
<protein>
    <submittedName>
        <fullName evidence="1">Uncharacterized protein</fullName>
    </submittedName>
</protein>
<gene>
    <name evidence="1" type="ORF">GPLA_4463</name>
</gene>
<name>K6ZYT0_9ALTE</name>
<reference evidence="2" key="1">
    <citation type="journal article" date="2014" name="Environ. Microbiol.">
        <title>Comparative genomics of the marine bacterial genus Glaciecola reveals the high degree of genomic diversity and genomic characteristic for cold adaptation.</title>
        <authorList>
            <person name="Qin Q.L."/>
            <person name="Xie B.B."/>
            <person name="Yu Y."/>
            <person name="Shu Y.L."/>
            <person name="Rong J.C."/>
            <person name="Zhang Y.J."/>
            <person name="Zhao D.L."/>
            <person name="Chen X.L."/>
            <person name="Zhang X.Y."/>
            <person name="Chen B."/>
            <person name="Zhou B.C."/>
            <person name="Zhang Y.Z."/>
        </authorList>
    </citation>
    <scope>NUCLEOTIDE SEQUENCE [LARGE SCALE GENOMIC DNA]</scope>
    <source>
        <strain evidence="2">LMG 21857</strain>
    </source>
</reference>
<accession>K6ZYT0</accession>
<dbReference type="STRING" id="1129793.GPLA_4463"/>
<sequence>MPLIFMQKLYNKPMLFSQQAGLGQFLAGTLCQNTHNFPNIQSVKIHNSNDRCSPKDAHHVRLSS</sequence>
<evidence type="ECO:0000313" key="2">
    <source>
        <dbReference type="Proteomes" id="UP000006322"/>
    </source>
</evidence>